<dbReference type="Proteomes" id="UP000439903">
    <property type="component" value="Unassembled WGS sequence"/>
</dbReference>
<dbReference type="EMBL" id="WTPW01000454">
    <property type="protein sequence ID" value="KAF0509607.1"/>
    <property type="molecule type" value="Genomic_DNA"/>
</dbReference>
<evidence type="ECO:0000313" key="3">
    <source>
        <dbReference type="Proteomes" id="UP000439903"/>
    </source>
</evidence>
<accession>A0A8H4EL53</accession>
<feature type="compositionally biased region" description="Acidic residues" evidence="1">
    <location>
        <begin position="179"/>
        <end position="205"/>
    </location>
</feature>
<feature type="region of interest" description="Disordered" evidence="1">
    <location>
        <begin position="175"/>
        <end position="210"/>
    </location>
</feature>
<evidence type="ECO:0000256" key="1">
    <source>
        <dbReference type="SAM" id="MobiDB-lite"/>
    </source>
</evidence>
<reference evidence="2 3" key="1">
    <citation type="journal article" date="2019" name="Environ. Microbiol.">
        <title>At the nexus of three kingdoms: the genome of the mycorrhizal fungus Gigaspora margarita provides insights into plant, endobacterial and fungal interactions.</title>
        <authorList>
            <person name="Venice F."/>
            <person name="Ghignone S."/>
            <person name="Salvioli di Fossalunga A."/>
            <person name="Amselem J."/>
            <person name="Novero M."/>
            <person name="Xianan X."/>
            <person name="Sedzielewska Toro K."/>
            <person name="Morin E."/>
            <person name="Lipzen A."/>
            <person name="Grigoriev I.V."/>
            <person name="Henrissat B."/>
            <person name="Martin F.M."/>
            <person name="Bonfante P."/>
        </authorList>
    </citation>
    <scope>NUCLEOTIDE SEQUENCE [LARGE SCALE GENOMIC DNA]</scope>
    <source>
        <strain evidence="2 3">BEG34</strain>
    </source>
</reference>
<gene>
    <name evidence="2" type="ORF">F8M41_018565</name>
</gene>
<feature type="region of interest" description="Disordered" evidence="1">
    <location>
        <begin position="227"/>
        <end position="274"/>
    </location>
</feature>
<dbReference type="AlphaFoldDB" id="A0A8H4EL53"/>
<protein>
    <submittedName>
        <fullName evidence="2">Uncharacterized protein</fullName>
    </submittedName>
</protein>
<sequence>MRTQYRMLTKQYPNAFFLSKDLTNIIQTFKQQNHVEYEAVILLNYLLECKSNDNRWINCASSFIQYKNWIHSITGSTLNHASSEFSSEIDECVTTYLTPSSLSIQRQEIAQAMWYTSRLIDFQDSELQFDSIEQLNLSEQSNVTGQYDLIQLIFIISLLKMQLMFLETLIQRKNVRQQDEDEDESEDESKDESKDESEDENEEETTSSSDKKNFIVVENLIIHSRKGAPRKKRLKGSHEREGKSKSSTKQCSKIQKTRKPTQCQQCQNTGHNKAGCEAWHKRQGLSYSY</sequence>
<proteinExistence type="predicted"/>
<feature type="compositionally biased region" description="Polar residues" evidence="1">
    <location>
        <begin position="245"/>
        <end position="271"/>
    </location>
</feature>
<evidence type="ECO:0000313" key="2">
    <source>
        <dbReference type="EMBL" id="KAF0509607.1"/>
    </source>
</evidence>
<organism evidence="2 3">
    <name type="scientific">Gigaspora margarita</name>
    <dbReference type="NCBI Taxonomy" id="4874"/>
    <lineage>
        <taxon>Eukaryota</taxon>
        <taxon>Fungi</taxon>
        <taxon>Fungi incertae sedis</taxon>
        <taxon>Mucoromycota</taxon>
        <taxon>Glomeromycotina</taxon>
        <taxon>Glomeromycetes</taxon>
        <taxon>Diversisporales</taxon>
        <taxon>Gigasporaceae</taxon>
        <taxon>Gigaspora</taxon>
    </lineage>
</organism>
<comment type="caution">
    <text evidence="2">The sequence shown here is derived from an EMBL/GenBank/DDBJ whole genome shotgun (WGS) entry which is preliminary data.</text>
</comment>
<keyword evidence="3" id="KW-1185">Reference proteome</keyword>
<dbReference type="OrthoDB" id="2474815at2759"/>
<name>A0A8H4EL53_GIGMA</name>